<comment type="subcellular location">
    <subcellularLocation>
        <location evidence="1">Nucleus</location>
    </subcellularLocation>
</comment>
<dbReference type="PANTHER" id="PTHR45781">
    <property type="entry name" value="AGAP000281-PA"/>
    <property type="match status" value="1"/>
</dbReference>
<dbReference type="FunFam" id="1.10.30.10:FF:000005">
    <property type="entry name" value="TOX high mobility group box family member 3"/>
    <property type="match status" value="1"/>
</dbReference>
<proteinExistence type="predicted"/>
<feature type="domain" description="HMG box" evidence="6">
    <location>
        <begin position="117"/>
        <end position="185"/>
    </location>
</feature>
<dbReference type="SUPFAM" id="SSF47095">
    <property type="entry name" value="HMG-box"/>
    <property type="match status" value="1"/>
</dbReference>
<evidence type="ECO:0000256" key="1">
    <source>
        <dbReference type="ARBA" id="ARBA00004123"/>
    </source>
</evidence>
<evidence type="ECO:0000313" key="8">
    <source>
        <dbReference type="Proteomes" id="UP000310200"/>
    </source>
</evidence>
<evidence type="ECO:0000256" key="4">
    <source>
        <dbReference type="PROSITE-ProRule" id="PRU00267"/>
    </source>
</evidence>
<dbReference type="Pfam" id="PF00505">
    <property type="entry name" value="HMG_box"/>
    <property type="match status" value="1"/>
</dbReference>
<feature type="compositionally biased region" description="Polar residues" evidence="5">
    <location>
        <begin position="1"/>
        <end position="16"/>
    </location>
</feature>
<keyword evidence="3 4" id="KW-0539">Nucleus</keyword>
<keyword evidence="2 4" id="KW-0238">DNA-binding</keyword>
<dbReference type="EMBL" id="QBLH01001273">
    <property type="protein sequence ID" value="TGZ52427.1"/>
    <property type="molecule type" value="Genomic_DNA"/>
</dbReference>
<feature type="compositionally biased region" description="Basic residues" evidence="5">
    <location>
        <begin position="99"/>
        <end position="112"/>
    </location>
</feature>
<evidence type="ECO:0000256" key="2">
    <source>
        <dbReference type="ARBA" id="ARBA00023125"/>
    </source>
</evidence>
<feature type="region of interest" description="Disordered" evidence="5">
    <location>
        <begin position="1"/>
        <end position="21"/>
    </location>
</feature>
<dbReference type="PRINTS" id="PR00886">
    <property type="entry name" value="HIGHMOBLTY12"/>
</dbReference>
<dbReference type="InterPro" id="IPR051365">
    <property type="entry name" value="TOX_HMG-box_domain"/>
</dbReference>
<reference evidence="7 8" key="1">
    <citation type="journal article" date="2019" name="Philos. Trans. R. Soc. Lond., B, Biol. Sci.">
        <title>Ant behaviour and brain gene expression of defending hosts depend on the ecological success of the intruding social parasite.</title>
        <authorList>
            <person name="Kaur R."/>
            <person name="Stoldt M."/>
            <person name="Jongepier E."/>
            <person name="Feldmeyer B."/>
            <person name="Menzel F."/>
            <person name="Bornberg-Bauer E."/>
            <person name="Foitzik S."/>
        </authorList>
    </citation>
    <scope>NUCLEOTIDE SEQUENCE [LARGE SCALE GENOMIC DNA]</scope>
    <source>
        <tissue evidence="7">Whole body</tissue>
    </source>
</reference>
<evidence type="ECO:0000256" key="3">
    <source>
        <dbReference type="ARBA" id="ARBA00023242"/>
    </source>
</evidence>
<accession>A0A4S2KWE8</accession>
<dbReference type="GO" id="GO:0006357">
    <property type="term" value="P:regulation of transcription by RNA polymerase II"/>
    <property type="evidence" value="ECO:0007669"/>
    <property type="project" value="TreeGrafter"/>
</dbReference>
<evidence type="ECO:0000259" key="6">
    <source>
        <dbReference type="PROSITE" id="PS50118"/>
    </source>
</evidence>
<evidence type="ECO:0000313" key="7">
    <source>
        <dbReference type="EMBL" id="TGZ52427.1"/>
    </source>
</evidence>
<keyword evidence="8" id="KW-1185">Reference proteome</keyword>
<dbReference type="PANTHER" id="PTHR45781:SF1">
    <property type="entry name" value="HMG BOX DOMAIN-CONTAINING PROTEIN"/>
    <property type="match status" value="1"/>
</dbReference>
<dbReference type="SMART" id="SM00398">
    <property type="entry name" value="HMG"/>
    <property type="match status" value="1"/>
</dbReference>
<protein>
    <submittedName>
        <fullName evidence="7">TOX high mobility group box family member 3</fullName>
    </submittedName>
</protein>
<feature type="DNA-binding region" description="HMG box" evidence="4">
    <location>
        <begin position="117"/>
        <end position="185"/>
    </location>
</feature>
<comment type="caution">
    <text evidence="7">The sequence shown here is derived from an EMBL/GenBank/DDBJ whole genome shotgun (WGS) entry which is preliminary data.</text>
</comment>
<dbReference type="CDD" id="cd21995">
    <property type="entry name" value="HMG-box_TOX-like"/>
    <property type="match status" value="1"/>
</dbReference>
<dbReference type="InterPro" id="IPR009071">
    <property type="entry name" value="HMG_box_dom"/>
</dbReference>
<sequence>RNDNLDLSLNVPQHHQTSYHHDSYNMSDQIMQGSGMQQSPDGLSLDAGGFQQQLYLQQEHSMQPINVSEDSDDSTPHSGMIAMVKREPPSPEADVGAKNQRKTKPQKKKKKRDPNEPQKPVSAYALFFRDTQAVIKGKHPNASFGEVSKIVASMWDALDIEHKNYYKKKTEAAKKEYLKALAAYRASLGLMGNVMAPPHITQQQQQHMQQQISQQQYMQVPQQQQVQQVQVQQQQQQQIIHTSPPRAEFLKSEDLSIKSETLSSSSSPVNPSQVTMTGQGPPPCIHQGCPNPAISNNEWEDEYCSNECVRCIQHVGVFKSKSSTKLFYS</sequence>
<dbReference type="GO" id="GO:0005634">
    <property type="term" value="C:nucleus"/>
    <property type="evidence" value="ECO:0007669"/>
    <property type="project" value="UniProtKB-SubCell"/>
</dbReference>
<evidence type="ECO:0000256" key="5">
    <source>
        <dbReference type="SAM" id="MobiDB-lite"/>
    </source>
</evidence>
<dbReference type="AlphaFoldDB" id="A0A4S2KWE8"/>
<feature type="non-terminal residue" evidence="7">
    <location>
        <position position="1"/>
    </location>
</feature>
<dbReference type="PROSITE" id="PS50118">
    <property type="entry name" value="HMG_BOX_2"/>
    <property type="match status" value="1"/>
</dbReference>
<dbReference type="Gene3D" id="1.10.30.10">
    <property type="entry name" value="High mobility group box domain"/>
    <property type="match status" value="1"/>
</dbReference>
<gene>
    <name evidence="7" type="ORF">DBV15_12197</name>
</gene>
<feature type="region of interest" description="Disordered" evidence="5">
    <location>
        <begin position="86"/>
        <end position="122"/>
    </location>
</feature>
<dbReference type="STRING" id="300112.A0A4S2KWE8"/>
<name>A0A4S2KWE8_9HYME</name>
<dbReference type="InterPro" id="IPR036910">
    <property type="entry name" value="HMG_box_dom_sf"/>
</dbReference>
<dbReference type="Proteomes" id="UP000310200">
    <property type="component" value="Unassembled WGS sequence"/>
</dbReference>
<organism evidence="7 8">
    <name type="scientific">Temnothorax longispinosus</name>
    <dbReference type="NCBI Taxonomy" id="300112"/>
    <lineage>
        <taxon>Eukaryota</taxon>
        <taxon>Metazoa</taxon>
        <taxon>Ecdysozoa</taxon>
        <taxon>Arthropoda</taxon>
        <taxon>Hexapoda</taxon>
        <taxon>Insecta</taxon>
        <taxon>Pterygota</taxon>
        <taxon>Neoptera</taxon>
        <taxon>Endopterygota</taxon>
        <taxon>Hymenoptera</taxon>
        <taxon>Apocrita</taxon>
        <taxon>Aculeata</taxon>
        <taxon>Formicoidea</taxon>
        <taxon>Formicidae</taxon>
        <taxon>Myrmicinae</taxon>
        <taxon>Temnothorax</taxon>
    </lineage>
</organism>
<dbReference type="GO" id="GO:0031490">
    <property type="term" value="F:chromatin DNA binding"/>
    <property type="evidence" value="ECO:0007669"/>
    <property type="project" value="TreeGrafter"/>
</dbReference>